<protein>
    <submittedName>
        <fullName evidence="3">Uncharacterized protein</fullName>
    </submittedName>
</protein>
<dbReference type="AlphaFoldDB" id="A0AAD6WXQ5"/>
<feature type="region of interest" description="Disordered" evidence="2">
    <location>
        <begin position="324"/>
        <end position="347"/>
    </location>
</feature>
<keyword evidence="1" id="KW-0175">Coiled coil</keyword>
<evidence type="ECO:0000313" key="3">
    <source>
        <dbReference type="EMBL" id="KAJ7029167.1"/>
    </source>
</evidence>
<feature type="compositionally biased region" description="Polar residues" evidence="2">
    <location>
        <begin position="333"/>
        <end position="344"/>
    </location>
</feature>
<keyword evidence="4" id="KW-1185">Reference proteome</keyword>
<dbReference type="EMBL" id="JARJCM010000104">
    <property type="protein sequence ID" value="KAJ7029167.1"/>
    <property type="molecule type" value="Genomic_DNA"/>
</dbReference>
<feature type="coiled-coil region" evidence="1">
    <location>
        <begin position="189"/>
        <end position="262"/>
    </location>
</feature>
<accession>A0AAD6WXQ5</accession>
<feature type="compositionally biased region" description="Basic and acidic residues" evidence="2">
    <location>
        <begin position="7"/>
        <end position="23"/>
    </location>
</feature>
<feature type="compositionally biased region" description="Basic and acidic residues" evidence="2">
    <location>
        <begin position="118"/>
        <end position="127"/>
    </location>
</feature>
<feature type="coiled-coil region" evidence="1">
    <location>
        <begin position="288"/>
        <end position="322"/>
    </location>
</feature>
<dbReference type="Proteomes" id="UP001218188">
    <property type="component" value="Unassembled WGS sequence"/>
</dbReference>
<feature type="compositionally biased region" description="Acidic residues" evidence="2">
    <location>
        <begin position="128"/>
        <end position="149"/>
    </location>
</feature>
<organism evidence="3 4">
    <name type="scientific">Mycena alexandri</name>
    <dbReference type="NCBI Taxonomy" id="1745969"/>
    <lineage>
        <taxon>Eukaryota</taxon>
        <taxon>Fungi</taxon>
        <taxon>Dikarya</taxon>
        <taxon>Basidiomycota</taxon>
        <taxon>Agaricomycotina</taxon>
        <taxon>Agaricomycetes</taxon>
        <taxon>Agaricomycetidae</taxon>
        <taxon>Agaricales</taxon>
        <taxon>Marasmiineae</taxon>
        <taxon>Mycenaceae</taxon>
        <taxon>Mycena</taxon>
    </lineage>
</organism>
<evidence type="ECO:0000256" key="1">
    <source>
        <dbReference type="SAM" id="Coils"/>
    </source>
</evidence>
<feature type="region of interest" description="Disordered" evidence="2">
    <location>
        <begin position="101"/>
        <end position="150"/>
    </location>
</feature>
<gene>
    <name evidence="3" type="ORF">C8F04DRAFT_1265229</name>
</gene>
<proteinExistence type="predicted"/>
<feature type="region of interest" description="Disordered" evidence="2">
    <location>
        <begin position="530"/>
        <end position="554"/>
    </location>
</feature>
<reference evidence="3" key="1">
    <citation type="submission" date="2023-03" db="EMBL/GenBank/DDBJ databases">
        <title>Massive genome expansion in bonnet fungi (Mycena s.s.) driven by repeated elements and novel gene families across ecological guilds.</title>
        <authorList>
            <consortium name="Lawrence Berkeley National Laboratory"/>
            <person name="Harder C.B."/>
            <person name="Miyauchi S."/>
            <person name="Viragh M."/>
            <person name="Kuo A."/>
            <person name="Thoen E."/>
            <person name="Andreopoulos B."/>
            <person name="Lu D."/>
            <person name="Skrede I."/>
            <person name="Drula E."/>
            <person name="Henrissat B."/>
            <person name="Morin E."/>
            <person name="Kohler A."/>
            <person name="Barry K."/>
            <person name="LaButti K."/>
            <person name="Morin E."/>
            <person name="Salamov A."/>
            <person name="Lipzen A."/>
            <person name="Mereny Z."/>
            <person name="Hegedus B."/>
            <person name="Baldrian P."/>
            <person name="Stursova M."/>
            <person name="Weitz H."/>
            <person name="Taylor A."/>
            <person name="Grigoriev I.V."/>
            <person name="Nagy L.G."/>
            <person name="Martin F."/>
            <person name="Kauserud H."/>
        </authorList>
    </citation>
    <scope>NUCLEOTIDE SEQUENCE</scope>
    <source>
        <strain evidence="3">CBHHK200</strain>
    </source>
</reference>
<evidence type="ECO:0000256" key="2">
    <source>
        <dbReference type="SAM" id="MobiDB-lite"/>
    </source>
</evidence>
<name>A0AAD6WXQ5_9AGAR</name>
<sequence length="554" mass="62234">MAPPKQVAERRTNARSPTPDRPEPLLQDMQPPGAPTAQSAPDSRPRPSLNDLATQHELFEHTKLLHWTLHEKLNIPHCIEAFQCETCTAYFNHLQEARLADGRRSGQKRPKPRPLRSKQWESQHESNDEGEESSEDEEPELMNPEDESLMDPLFRLQDLRGKMRTMAWFDSSAERSQDAGGFAALSMQLAAVEQKKEDVISQNAELQAELQAVKEHADNTCADLRMRLAETDKRRDDVLRQNAELQAQLQVINQNAENTCTELHMRFDAALSDAANARADLALVRADGDQARADRDRARQDLSSAQQEIASLSQQLANIDSSRPRKRFHAPPTITNNLSTSTHGIPSPPTEDQLWDALHRMQRPQPADNPLRIAHFLQHNEETNFKGIPTSGPEWVIDMRDVRGYREVASRVPAKSKTETTQARFYRSRCLTRVLEVLAVPGKYSHLLSTANKQVSLVASLTPCVFGERPESLSEADVAVLLADKGLTVSSADDSWQFCYKYLAAHATQQDLTTTSQILALWRTISTASPPPGLNPPDADRYARVVPGKNRKRR</sequence>
<evidence type="ECO:0000313" key="4">
    <source>
        <dbReference type="Proteomes" id="UP001218188"/>
    </source>
</evidence>
<feature type="compositionally biased region" description="Basic residues" evidence="2">
    <location>
        <begin position="105"/>
        <end position="116"/>
    </location>
</feature>
<feature type="region of interest" description="Disordered" evidence="2">
    <location>
        <begin position="1"/>
        <end position="50"/>
    </location>
</feature>
<comment type="caution">
    <text evidence="3">The sequence shown here is derived from an EMBL/GenBank/DDBJ whole genome shotgun (WGS) entry which is preliminary data.</text>
</comment>